<dbReference type="SUPFAM" id="SSF109640">
    <property type="entry name" value="KRAB domain (Kruppel-associated box)"/>
    <property type="match status" value="1"/>
</dbReference>
<dbReference type="Proteomes" id="UP000694421">
    <property type="component" value="Unplaced"/>
</dbReference>
<dbReference type="GeneTree" id="ENSGT01150000287488"/>
<organism evidence="2 3">
    <name type="scientific">Salvator merianae</name>
    <name type="common">Argentine black and white tegu</name>
    <name type="synonym">Tupinambis merianae</name>
    <dbReference type="NCBI Taxonomy" id="96440"/>
    <lineage>
        <taxon>Eukaryota</taxon>
        <taxon>Metazoa</taxon>
        <taxon>Chordata</taxon>
        <taxon>Craniata</taxon>
        <taxon>Vertebrata</taxon>
        <taxon>Euteleostomi</taxon>
        <taxon>Lepidosauria</taxon>
        <taxon>Squamata</taxon>
        <taxon>Bifurcata</taxon>
        <taxon>Unidentata</taxon>
        <taxon>Episquamata</taxon>
        <taxon>Laterata</taxon>
        <taxon>Teiioidea</taxon>
        <taxon>Teiidae</taxon>
        <taxon>Salvator</taxon>
    </lineage>
</organism>
<evidence type="ECO:0000313" key="3">
    <source>
        <dbReference type="Proteomes" id="UP000694421"/>
    </source>
</evidence>
<dbReference type="InterPro" id="IPR001909">
    <property type="entry name" value="KRAB"/>
</dbReference>
<dbReference type="PANTHER" id="PTHR23232:SF158">
    <property type="entry name" value="KRAB DOMAIN-CONTAINING PROTEIN 5"/>
    <property type="match status" value="1"/>
</dbReference>
<dbReference type="CDD" id="cd07765">
    <property type="entry name" value="KRAB_A-box"/>
    <property type="match status" value="1"/>
</dbReference>
<dbReference type="Pfam" id="PF01352">
    <property type="entry name" value="KRAB"/>
    <property type="match status" value="1"/>
</dbReference>
<feature type="domain" description="KRAB" evidence="1">
    <location>
        <begin position="7"/>
        <end position="77"/>
    </location>
</feature>
<keyword evidence="3" id="KW-1185">Reference proteome</keyword>
<evidence type="ECO:0000313" key="2">
    <source>
        <dbReference type="Ensembl" id="ENSSMRP00000026659.1"/>
    </source>
</evidence>
<dbReference type="SMART" id="SM00349">
    <property type="entry name" value="KRAB"/>
    <property type="match status" value="1"/>
</dbReference>
<proteinExistence type="predicted"/>
<dbReference type="PROSITE" id="PS50805">
    <property type="entry name" value="KRAB"/>
    <property type="match status" value="1"/>
</dbReference>
<dbReference type="Gene3D" id="6.10.140.140">
    <property type="match status" value="1"/>
</dbReference>
<accession>A0A8D0KMV7</accession>
<dbReference type="InterPro" id="IPR036051">
    <property type="entry name" value="KRAB_dom_sf"/>
</dbReference>
<dbReference type="Ensembl" id="ENSSMRT00000031150.1">
    <property type="protein sequence ID" value="ENSSMRP00000026659.1"/>
    <property type="gene ID" value="ENSSMRG00000020592.1"/>
</dbReference>
<protein>
    <recommendedName>
        <fullName evidence="1">KRAB domain-containing protein</fullName>
    </recommendedName>
</protein>
<name>A0A8D0KMV7_SALMN</name>
<reference evidence="2" key="1">
    <citation type="submission" date="2025-08" db="UniProtKB">
        <authorList>
            <consortium name="Ensembl"/>
        </authorList>
    </citation>
    <scope>IDENTIFICATION</scope>
</reference>
<dbReference type="OMA" id="LGWVTHI"/>
<dbReference type="InterPro" id="IPR050169">
    <property type="entry name" value="Krueppel_C2H2_ZnF"/>
</dbReference>
<dbReference type="PANTHER" id="PTHR23232">
    <property type="entry name" value="KRAB DOMAIN C2H2 ZINC FINGER"/>
    <property type="match status" value="1"/>
</dbReference>
<sequence length="77" mass="8771">MDSTGLVTFQDTAVRFMEEEWALLDPDQRALHKEVMEETYETLATMGKASAFSVDTGRNSLLQPLRLGWVTHILEKN</sequence>
<reference evidence="2" key="2">
    <citation type="submission" date="2025-09" db="UniProtKB">
        <authorList>
            <consortium name="Ensembl"/>
        </authorList>
    </citation>
    <scope>IDENTIFICATION</scope>
</reference>
<evidence type="ECO:0000259" key="1">
    <source>
        <dbReference type="PROSITE" id="PS50805"/>
    </source>
</evidence>
<dbReference type="GO" id="GO:0006355">
    <property type="term" value="P:regulation of DNA-templated transcription"/>
    <property type="evidence" value="ECO:0007669"/>
    <property type="project" value="InterPro"/>
</dbReference>
<dbReference type="AlphaFoldDB" id="A0A8D0KMV7"/>